<dbReference type="SUPFAM" id="SSF52540">
    <property type="entry name" value="P-loop containing nucleoside triphosphate hydrolases"/>
    <property type="match status" value="2"/>
</dbReference>
<feature type="region of interest" description="Disordered" evidence="9">
    <location>
        <begin position="343"/>
        <end position="368"/>
    </location>
</feature>
<evidence type="ECO:0000256" key="6">
    <source>
        <dbReference type="ARBA" id="ARBA00022884"/>
    </source>
</evidence>
<evidence type="ECO:0000259" key="11">
    <source>
        <dbReference type="PROSITE" id="PS51194"/>
    </source>
</evidence>
<organism evidence="12">
    <name type="scientific">Fonticula alba</name>
    <name type="common">Slime mold</name>
    <dbReference type="NCBI Taxonomy" id="691883"/>
    <lineage>
        <taxon>Eukaryota</taxon>
        <taxon>Rotosphaerida</taxon>
        <taxon>Fonticulaceae</taxon>
        <taxon>Fonticula</taxon>
    </lineage>
</organism>
<evidence type="ECO:0000256" key="4">
    <source>
        <dbReference type="ARBA" id="ARBA00022806"/>
    </source>
</evidence>
<evidence type="ECO:0000256" key="5">
    <source>
        <dbReference type="ARBA" id="ARBA00022840"/>
    </source>
</evidence>
<dbReference type="AlphaFoldDB" id="A0A058Z876"/>
<reference evidence="12" key="1">
    <citation type="submission" date="2013-04" db="EMBL/GenBank/DDBJ databases">
        <title>The Genome Sequence of Fonticula alba ATCC 38817.</title>
        <authorList>
            <consortium name="The Broad Institute Genomics Platform"/>
            <person name="Russ C."/>
            <person name="Cuomo C."/>
            <person name="Burger G."/>
            <person name="Gray M.W."/>
            <person name="Holland P.W.H."/>
            <person name="King N."/>
            <person name="Lang F.B.F."/>
            <person name="Roger A.J."/>
            <person name="Ruiz-Trillo I."/>
            <person name="Brown M."/>
            <person name="Walker B."/>
            <person name="Young S."/>
            <person name="Zeng Q."/>
            <person name="Gargeya S."/>
            <person name="Fitzgerald M."/>
            <person name="Haas B."/>
            <person name="Abouelleil A."/>
            <person name="Allen A.W."/>
            <person name="Alvarado L."/>
            <person name="Arachchi H.M."/>
            <person name="Berlin A.M."/>
            <person name="Chapman S.B."/>
            <person name="Gainer-Dewar J."/>
            <person name="Goldberg J."/>
            <person name="Griggs A."/>
            <person name="Gujja S."/>
            <person name="Hansen M."/>
            <person name="Howarth C."/>
            <person name="Imamovic A."/>
            <person name="Ireland A."/>
            <person name="Larimer J."/>
            <person name="McCowan C."/>
            <person name="Murphy C."/>
            <person name="Pearson M."/>
            <person name="Poon T.W."/>
            <person name="Priest M."/>
            <person name="Roberts A."/>
            <person name="Saif S."/>
            <person name="Shea T."/>
            <person name="Sisk P."/>
            <person name="Sykes S."/>
            <person name="Wortman J."/>
            <person name="Nusbaum C."/>
            <person name="Birren B."/>
        </authorList>
    </citation>
    <scope>NUCLEOTIDE SEQUENCE [LARGE SCALE GENOMIC DNA]</scope>
    <source>
        <strain evidence="12">ATCC 38817</strain>
    </source>
</reference>
<dbReference type="Pfam" id="PF00270">
    <property type="entry name" value="DEAD"/>
    <property type="match status" value="1"/>
</dbReference>
<sequence>MSMSLVAPHMAAAAFLGEDAPADQEHQSVTWEELGLDSRIGKAALRMGLAEPNMVQRESIPLALAGKDILCRAKTGSGKTAAYVMPAIQRVLNAKERDPNYTGVKALLLVPTRELLEQVFQYCRHLTLHCAQNVHVVQLSSDLSPASQKALLAECPDIIVSTPRVVSHLESGVLSIKESLETLVIDEADLILSFGYSEDVRTLLTFTPQIFQVVLMSATLTPDVVQLKQLLLRNAVIIKLEESELHNRQLSQFFVHAEEDEKFLLLYFILKMQLVPGKSIIFVNSIDKCYRLRLFLERFGIRACALNGALPHNSRYHVVQEFNKGTYSCIIATDGAASHFEDAAPGGKKAGKKSSRQGASSGSKTESYGVSRGIDFRDATLVVNFDMADTFVQHTHRVGRTARGNKKGTAITMVSVGEEAQRLEDFQREAKMELTGLTAHSTRRTKRQYKREQALERALLAPASEAGAGSSAEATADGDAAAEAQPRRLVDLDNMEDIMRPLRFDMATVNSFRYRVQDVLRSVTKACVREARLQEIRQELLTSERLRAHFEDNPLDQDALRHDKPLGVSALQHVGRSLRNVPEYLLPTSASVVANGAISTGSMFARDDRAPFDPKRKNKGRRGNKRAGKASKSASSKKRNPLKSFKA</sequence>
<dbReference type="EMBL" id="KB932204">
    <property type="protein sequence ID" value="KCV70455.1"/>
    <property type="molecule type" value="Genomic_DNA"/>
</dbReference>
<dbReference type="eggNOG" id="KOG0346">
    <property type="taxonomic scope" value="Eukaryota"/>
</dbReference>
<dbReference type="GO" id="GO:0005524">
    <property type="term" value="F:ATP binding"/>
    <property type="evidence" value="ECO:0007669"/>
    <property type="project" value="UniProtKB-KW"/>
</dbReference>
<evidence type="ECO:0000313" key="12">
    <source>
        <dbReference type="EMBL" id="KCV70455.1"/>
    </source>
</evidence>
<dbReference type="InterPro" id="IPR050079">
    <property type="entry name" value="DEAD_box_RNA_helicase"/>
</dbReference>
<name>A0A058Z876_FONAL</name>
<dbReference type="Proteomes" id="UP000030693">
    <property type="component" value="Unassembled WGS sequence"/>
</dbReference>
<feature type="compositionally biased region" description="Low complexity" evidence="9">
    <location>
        <begin position="461"/>
        <end position="484"/>
    </location>
</feature>
<dbReference type="PROSITE" id="PS51192">
    <property type="entry name" value="HELICASE_ATP_BIND_1"/>
    <property type="match status" value="1"/>
</dbReference>
<evidence type="ECO:0000256" key="7">
    <source>
        <dbReference type="ARBA" id="ARBA00038041"/>
    </source>
</evidence>
<proteinExistence type="inferred from homology"/>
<feature type="compositionally biased region" description="Basic and acidic residues" evidence="9">
    <location>
        <begin position="605"/>
        <end position="615"/>
    </location>
</feature>
<protein>
    <recommendedName>
        <fullName evidence="1">RNA helicase</fullName>
        <ecNumber evidence="1">3.6.4.13</ecNumber>
    </recommendedName>
</protein>
<evidence type="ECO:0000256" key="1">
    <source>
        <dbReference type="ARBA" id="ARBA00012552"/>
    </source>
</evidence>
<comment type="similarity">
    <text evidence="7">Belongs to the DEAD box helicase family. DDX56/DBP9 subfamily.</text>
</comment>
<keyword evidence="5" id="KW-0067">ATP-binding</keyword>
<feature type="region of interest" description="Disordered" evidence="9">
    <location>
        <begin position="461"/>
        <end position="488"/>
    </location>
</feature>
<evidence type="ECO:0000313" key="13">
    <source>
        <dbReference type="Proteomes" id="UP000030693"/>
    </source>
</evidence>
<keyword evidence="3" id="KW-0378">Hydrolase</keyword>
<dbReference type="InterPro" id="IPR014001">
    <property type="entry name" value="Helicase_ATP-bd"/>
</dbReference>
<feature type="domain" description="Helicase ATP-binding" evidence="10">
    <location>
        <begin position="60"/>
        <end position="238"/>
    </location>
</feature>
<evidence type="ECO:0000256" key="3">
    <source>
        <dbReference type="ARBA" id="ARBA00022801"/>
    </source>
</evidence>
<feature type="domain" description="Helicase C-terminal" evidence="11">
    <location>
        <begin position="249"/>
        <end position="445"/>
    </location>
</feature>
<dbReference type="CDD" id="cd17961">
    <property type="entry name" value="DEADc_DDX56"/>
    <property type="match status" value="1"/>
</dbReference>
<feature type="region of interest" description="Disordered" evidence="9">
    <location>
        <begin position="604"/>
        <end position="647"/>
    </location>
</feature>
<dbReference type="PANTHER" id="PTHR47959">
    <property type="entry name" value="ATP-DEPENDENT RNA HELICASE RHLE-RELATED"/>
    <property type="match status" value="1"/>
</dbReference>
<evidence type="ECO:0000256" key="8">
    <source>
        <dbReference type="ARBA" id="ARBA00047984"/>
    </source>
</evidence>
<dbReference type="PROSITE" id="PS51194">
    <property type="entry name" value="HELICASE_CTER"/>
    <property type="match status" value="1"/>
</dbReference>
<dbReference type="SMART" id="SM00487">
    <property type="entry name" value="DEXDc"/>
    <property type="match status" value="1"/>
</dbReference>
<dbReference type="InterPro" id="IPR011545">
    <property type="entry name" value="DEAD/DEAH_box_helicase_dom"/>
</dbReference>
<dbReference type="Pfam" id="PF00271">
    <property type="entry name" value="Helicase_C"/>
    <property type="match status" value="1"/>
</dbReference>
<evidence type="ECO:0000256" key="2">
    <source>
        <dbReference type="ARBA" id="ARBA00022741"/>
    </source>
</evidence>
<dbReference type="CDD" id="cd18787">
    <property type="entry name" value="SF2_C_DEAD"/>
    <property type="match status" value="1"/>
</dbReference>
<feature type="compositionally biased region" description="Basic residues" evidence="9">
    <location>
        <begin position="616"/>
        <end position="647"/>
    </location>
</feature>
<keyword evidence="4" id="KW-0347">Helicase</keyword>
<dbReference type="RefSeq" id="XP_009494971.1">
    <property type="nucleotide sequence ID" value="XM_009496696.1"/>
</dbReference>
<dbReference type="OrthoDB" id="1191041at2759"/>
<dbReference type="PANTHER" id="PTHR47959:SF21">
    <property type="entry name" value="DEAD-BOX HELICASE 56"/>
    <property type="match status" value="1"/>
</dbReference>
<keyword evidence="13" id="KW-1185">Reference proteome</keyword>
<dbReference type="SMART" id="SM00490">
    <property type="entry name" value="HELICc"/>
    <property type="match status" value="1"/>
</dbReference>
<dbReference type="EC" id="3.6.4.13" evidence="1"/>
<dbReference type="InterPro" id="IPR027417">
    <property type="entry name" value="P-loop_NTPase"/>
</dbReference>
<keyword evidence="6" id="KW-0694">RNA-binding</keyword>
<dbReference type="GO" id="GO:0005829">
    <property type="term" value="C:cytosol"/>
    <property type="evidence" value="ECO:0007669"/>
    <property type="project" value="TreeGrafter"/>
</dbReference>
<dbReference type="Gene3D" id="3.40.50.300">
    <property type="entry name" value="P-loop containing nucleotide triphosphate hydrolases"/>
    <property type="match status" value="2"/>
</dbReference>
<keyword evidence="2" id="KW-0547">Nucleotide-binding</keyword>
<dbReference type="STRING" id="691883.A0A058Z876"/>
<dbReference type="GO" id="GO:0016787">
    <property type="term" value="F:hydrolase activity"/>
    <property type="evidence" value="ECO:0007669"/>
    <property type="project" value="UniProtKB-KW"/>
</dbReference>
<comment type="catalytic activity">
    <reaction evidence="8">
        <text>ATP + H2O = ADP + phosphate + H(+)</text>
        <dbReference type="Rhea" id="RHEA:13065"/>
        <dbReference type="ChEBI" id="CHEBI:15377"/>
        <dbReference type="ChEBI" id="CHEBI:15378"/>
        <dbReference type="ChEBI" id="CHEBI:30616"/>
        <dbReference type="ChEBI" id="CHEBI:43474"/>
        <dbReference type="ChEBI" id="CHEBI:456216"/>
        <dbReference type="EC" id="3.6.4.13"/>
    </reaction>
</comment>
<dbReference type="GeneID" id="20527522"/>
<evidence type="ECO:0000259" key="10">
    <source>
        <dbReference type="PROSITE" id="PS51192"/>
    </source>
</evidence>
<dbReference type="GO" id="GO:0003723">
    <property type="term" value="F:RNA binding"/>
    <property type="evidence" value="ECO:0007669"/>
    <property type="project" value="UniProtKB-KW"/>
</dbReference>
<dbReference type="OMA" id="NASEQCV"/>
<accession>A0A058Z876</accession>
<gene>
    <name evidence="12" type="ORF">H696_02797</name>
</gene>
<dbReference type="InterPro" id="IPR001650">
    <property type="entry name" value="Helicase_C-like"/>
</dbReference>
<dbReference type="GO" id="GO:0003724">
    <property type="term" value="F:RNA helicase activity"/>
    <property type="evidence" value="ECO:0007669"/>
    <property type="project" value="UniProtKB-EC"/>
</dbReference>
<evidence type="ECO:0000256" key="9">
    <source>
        <dbReference type="SAM" id="MobiDB-lite"/>
    </source>
</evidence>